<protein>
    <submittedName>
        <fullName evidence="2">Os10g0163201 protein</fullName>
    </submittedName>
</protein>
<feature type="region of interest" description="Disordered" evidence="1">
    <location>
        <begin position="107"/>
        <end position="206"/>
    </location>
</feature>
<accession>C7J7A0</accession>
<dbReference type="KEGG" id="dosa:Os10g0163201"/>
<reference evidence="3" key="2">
    <citation type="journal article" date="2008" name="Nucleic Acids Res.">
        <title>The rice annotation project database (RAP-DB): 2008 update.</title>
        <authorList>
            <consortium name="The rice annotation project (RAP)"/>
        </authorList>
    </citation>
    <scope>GENOME REANNOTATION</scope>
    <source>
        <strain evidence="3">cv. Nipponbare</strain>
    </source>
</reference>
<dbReference type="AlphaFoldDB" id="C7J7A0"/>
<evidence type="ECO:0000313" key="3">
    <source>
        <dbReference type="Proteomes" id="UP000000763"/>
    </source>
</evidence>
<feature type="compositionally biased region" description="Basic and acidic residues" evidence="1">
    <location>
        <begin position="150"/>
        <end position="163"/>
    </location>
</feature>
<feature type="compositionally biased region" description="Low complexity" evidence="1">
    <location>
        <begin position="139"/>
        <end position="149"/>
    </location>
</feature>
<dbReference type="Proteomes" id="UP000000763">
    <property type="component" value="Chromosome 10"/>
</dbReference>
<name>C7J7A0_ORYSJ</name>
<feature type="compositionally biased region" description="Basic residues" evidence="1">
    <location>
        <begin position="52"/>
        <end position="65"/>
    </location>
</feature>
<dbReference type="EMBL" id="AP008216">
    <property type="protein sequence ID" value="BAH94767.1"/>
    <property type="molecule type" value="Genomic_DNA"/>
</dbReference>
<evidence type="ECO:0000256" key="1">
    <source>
        <dbReference type="SAM" id="MobiDB-lite"/>
    </source>
</evidence>
<feature type="compositionally biased region" description="Basic and acidic residues" evidence="1">
    <location>
        <begin position="32"/>
        <end position="45"/>
    </location>
</feature>
<reference evidence="2 3" key="1">
    <citation type="journal article" date="2005" name="Nature">
        <title>The map-based sequence of the rice genome.</title>
        <authorList>
            <consortium name="International rice genome sequencing project (IRGSP)"/>
            <person name="Matsumoto T."/>
            <person name="Wu J."/>
            <person name="Kanamori H."/>
            <person name="Katayose Y."/>
            <person name="Fujisawa M."/>
            <person name="Namiki N."/>
            <person name="Mizuno H."/>
            <person name="Yamamoto K."/>
            <person name="Antonio B.A."/>
            <person name="Baba T."/>
            <person name="Sakata K."/>
            <person name="Nagamura Y."/>
            <person name="Aoki H."/>
            <person name="Arikawa K."/>
            <person name="Arita K."/>
            <person name="Bito T."/>
            <person name="Chiden Y."/>
            <person name="Fujitsuka N."/>
            <person name="Fukunaka R."/>
            <person name="Hamada M."/>
            <person name="Harada C."/>
            <person name="Hayashi A."/>
            <person name="Hijishita S."/>
            <person name="Honda M."/>
            <person name="Hosokawa S."/>
            <person name="Ichikawa Y."/>
            <person name="Idonuma A."/>
            <person name="Iijima M."/>
            <person name="Ikeda M."/>
            <person name="Ikeno M."/>
            <person name="Ito K."/>
            <person name="Ito S."/>
            <person name="Ito T."/>
            <person name="Ito Y."/>
            <person name="Ito Y."/>
            <person name="Iwabuchi A."/>
            <person name="Kamiya K."/>
            <person name="Karasawa W."/>
            <person name="Kurita K."/>
            <person name="Katagiri S."/>
            <person name="Kikuta A."/>
            <person name="Kobayashi H."/>
            <person name="Kobayashi N."/>
            <person name="Machita K."/>
            <person name="Maehara T."/>
            <person name="Masukawa M."/>
            <person name="Mizubayashi T."/>
            <person name="Mukai Y."/>
            <person name="Nagasaki H."/>
            <person name="Nagata Y."/>
            <person name="Naito S."/>
            <person name="Nakashima M."/>
            <person name="Nakama Y."/>
            <person name="Nakamichi Y."/>
            <person name="Nakamura M."/>
            <person name="Meguro A."/>
            <person name="Negishi M."/>
            <person name="Ohta I."/>
            <person name="Ohta T."/>
            <person name="Okamoto M."/>
            <person name="Ono N."/>
            <person name="Saji S."/>
            <person name="Sakaguchi M."/>
            <person name="Sakai K."/>
            <person name="Shibata M."/>
            <person name="Shimokawa T."/>
            <person name="Song J."/>
            <person name="Takazaki Y."/>
            <person name="Terasawa K."/>
            <person name="Tsugane M."/>
            <person name="Tsuji K."/>
            <person name="Ueda S."/>
            <person name="Waki K."/>
            <person name="Yamagata H."/>
            <person name="Yamamoto M."/>
            <person name="Yamamoto S."/>
            <person name="Yamane H."/>
            <person name="Yoshiki S."/>
            <person name="Yoshihara R."/>
            <person name="Yukawa K."/>
            <person name="Zhong H."/>
            <person name="Yano M."/>
            <person name="Yuan Q."/>
            <person name="Ouyang S."/>
            <person name="Liu J."/>
            <person name="Jones K.M."/>
            <person name="Gansberger K."/>
            <person name="Moffat K."/>
            <person name="Hill J."/>
            <person name="Bera J."/>
            <person name="Fadrosh D."/>
            <person name="Jin S."/>
            <person name="Johri S."/>
            <person name="Kim M."/>
            <person name="Overton L."/>
            <person name="Reardon M."/>
            <person name="Tsitrin T."/>
            <person name="Vuong H."/>
            <person name="Weaver B."/>
            <person name="Ciecko A."/>
            <person name="Tallon L."/>
            <person name="Jackson J."/>
            <person name="Pai G."/>
            <person name="Aken S.V."/>
            <person name="Utterback T."/>
            <person name="Reidmuller S."/>
            <person name="Feldblyum T."/>
            <person name="Hsiao J."/>
            <person name="Zismann V."/>
            <person name="Iobst S."/>
            <person name="de Vazeille A.R."/>
            <person name="Buell C.R."/>
            <person name="Ying K."/>
            <person name="Li Y."/>
            <person name="Lu T."/>
            <person name="Huang Y."/>
            <person name="Zhao Q."/>
            <person name="Feng Q."/>
            <person name="Zhang L."/>
            <person name="Zhu J."/>
            <person name="Weng Q."/>
            <person name="Mu J."/>
            <person name="Lu Y."/>
            <person name="Fan D."/>
            <person name="Liu Y."/>
            <person name="Guan J."/>
            <person name="Zhang Y."/>
            <person name="Yu S."/>
            <person name="Liu X."/>
            <person name="Zhang Y."/>
            <person name="Hong G."/>
            <person name="Han B."/>
            <person name="Choisne N."/>
            <person name="Demange N."/>
            <person name="Orjeda G."/>
            <person name="Samain S."/>
            <person name="Cattolico L."/>
            <person name="Pelletier E."/>
            <person name="Couloux A."/>
            <person name="Segurens B."/>
            <person name="Wincker P."/>
            <person name="D'Hont A."/>
            <person name="Scarpelli C."/>
            <person name="Weissenbach J."/>
            <person name="Salanoubat M."/>
            <person name="Quetier F."/>
            <person name="Yu Y."/>
            <person name="Kim H.R."/>
            <person name="Rambo T."/>
            <person name="Currie J."/>
            <person name="Collura K."/>
            <person name="Luo M."/>
            <person name="Yang T."/>
            <person name="Ammiraju J.S.S."/>
            <person name="Engler F."/>
            <person name="Soderlund C."/>
            <person name="Wing R.A."/>
            <person name="Palmer L.E."/>
            <person name="de la Bastide M."/>
            <person name="Spiegel L."/>
            <person name="Nascimento L."/>
            <person name="Zutavern T."/>
            <person name="O'Shaughnessy A."/>
            <person name="Dike S."/>
            <person name="Dedhia N."/>
            <person name="Preston R."/>
            <person name="Balija V."/>
            <person name="McCombie W.R."/>
            <person name="Chow T."/>
            <person name="Chen H."/>
            <person name="Chung M."/>
            <person name="Chen C."/>
            <person name="Shaw J."/>
            <person name="Wu H."/>
            <person name="Hsiao K."/>
            <person name="Chao Y."/>
            <person name="Chu M."/>
            <person name="Cheng C."/>
            <person name="Hour A."/>
            <person name="Lee P."/>
            <person name="Lin S."/>
            <person name="Lin Y."/>
            <person name="Liou J."/>
            <person name="Liu S."/>
            <person name="Hsing Y."/>
            <person name="Raghuvanshi S."/>
            <person name="Mohanty A."/>
            <person name="Bharti A.K."/>
            <person name="Gaur A."/>
            <person name="Gupta V."/>
            <person name="Kumar D."/>
            <person name="Ravi V."/>
            <person name="Vij S."/>
            <person name="Kapur A."/>
            <person name="Khurana P."/>
            <person name="Khurana P."/>
            <person name="Khurana J.P."/>
            <person name="Tyagi A.K."/>
            <person name="Gaikwad K."/>
            <person name="Singh A."/>
            <person name="Dalal V."/>
            <person name="Srivastava S."/>
            <person name="Dixit A."/>
            <person name="Pal A.K."/>
            <person name="Ghazi I.A."/>
            <person name="Yadav M."/>
            <person name="Pandit A."/>
            <person name="Bhargava A."/>
            <person name="Sureshbabu K."/>
            <person name="Batra K."/>
            <person name="Sharma T.R."/>
            <person name="Mohapatra T."/>
            <person name="Singh N.K."/>
            <person name="Messing J."/>
            <person name="Nelson A.B."/>
            <person name="Fuks G."/>
            <person name="Kavchok S."/>
            <person name="Keizer G."/>
            <person name="Linton E."/>
            <person name="Llaca V."/>
            <person name="Song R."/>
            <person name="Tanyolac B."/>
            <person name="Young S."/>
            <person name="Ho-Il K."/>
            <person name="Hahn J.H."/>
            <person name="Sangsakoo G."/>
            <person name="Vanavichit A."/>
            <person name="de Mattos Luiz.A.T."/>
            <person name="Zimmer P.D."/>
            <person name="Malone G."/>
            <person name="Dellagostin O."/>
            <person name="de Oliveira A.C."/>
            <person name="Bevan M."/>
            <person name="Bancroft I."/>
            <person name="Minx P."/>
            <person name="Cordum H."/>
            <person name="Wilson R."/>
            <person name="Cheng Z."/>
            <person name="Jin W."/>
            <person name="Jiang J."/>
            <person name="Leong S.A."/>
            <person name="Iwama H."/>
            <person name="Gojobori T."/>
            <person name="Itoh T."/>
            <person name="Niimura Y."/>
            <person name="Fujii Y."/>
            <person name="Habara T."/>
            <person name="Sakai H."/>
            <person name="Sato Y."/>
            <person name="Wilson G."/>
            <person name="Kumar K."/>
            <person name="McCouch S."/>
            <person name="Juretic N."/>
            <person name="Hoen D."/>
            <person name="Wright S."/>
            <person name="Bruskiewich R."/>
            <person name="Bureau T."/>
            <person name="Miyao A."/>
            <person name="Hirochika H."/>
            <person name="Nishikawa T."/>
            <person name="Kadowaki K."/>
            <person name="Sugiura M."/>
            <person name="Burr B."/>
            <person name="Sasaki T."/>
        </authorList>
    </citation>
    <scope>NUCLEOTIDE SEQUENCE [LARGE SCALE GENOMIC DNA]</scope>
    <source>
        <strain evidence="3">cv. Nipponbare</strain>
    </source>
</reference>
<gene>
    <name evidence="2" type="ordered locus">Os10g0163201</name>
</gene>
<proteinExistence type="predicted"/>
<feature type="region of interest" description="Disordered" evidence="1">
    <location>
        <begin position="16"/>
        <end position="87"/>
    </location>
</feature>
<sequence>MAFDAYTADLRCLVEHASRKNGGKPVIPQRQPDGRGVPHAERDTVVQEVRQAPRHGLHRRRRHRRGDAEPRRLRLRSAGVAGEDGAELRDGVRSAAVPERVRRRAAGGDAAQELLGPRHLGVPPGGQVLRRGGQAVPHEGAAGELGVEGAARDDDRRLRRQRADAGATGVLGRRLQQGAGGGVRRRRRRRSSQSGERVGVEHSGRT</sequence>
<organism evidence="2 3">
    <name type="scientific">Oryza sativa subsp. japonica</name>
    <name type="common">Rice</name>
    <dbReference type="NCBI Taxonomy" id="39947"/>
    <lineage>
        <taxon>Eukaryota</taxon>
        <taxon>Viridiplantae</taxon>
        <taxon>Streptophyta</taxon>
        <taxon>Embryophyta</taxon>
        <taxon>Tracheophyta</taxon>
        <taxon>Spermatophyta</taxon>
        <taxon>Magnoliopsida</taxon>
        <taxon>Liliopsida</taxon>
        <taxon>Poales</taxon>
        <taxon>Poaceae</taxon>
        <taxon>BOP clade</taxon>
        <taxon>Oryzoideae</taxon>
        <taxon>Oryzeae</taxon>
        <taxon>Oryzinae</taxon>
        <taxon>Oryza</taxon>
        <taxon>Oryza sativa</taxon>
    </lineage>
</organism>
<evidence type="ECO:0000313" key="2">
    <source>
        <dbReference type="EMBL" id="BAH94767.1"/>
    </source>
</evidence>